<name>A0A2I1DCC3_ASPC2</name>
<dbReference type="GeneID" id="36549777"/>
<proteinExistence type="predicted"/>
<keyword evidence="2" id="KW-1185">Reference proteome</keyword>
<reference evidence="1" key="1">
    <citation type="submission" date="2016-12" db="EMBL/GenBank/DDBJ databases">
        <title>The genomes of Aspergillus section Nigri reveals drivers in fungal speciation.</title>
        <authorList>
            <consortium name="DOE Joint Genome Institute"/>
            <person name="Vesth T.C."/>
            <person name="Nybo J."/>
            <person name="Theobald S."/>
            <person name="Brandl J."/>
            <person name="Frisvad J.C."/>
            <person name="Nielsen K.F."/>
            <person name="Lyhne E.K."/>
            <person name="Kogle M.E."/>
            <person name="Kuo A."/>
            <person name="Riley R."/>
            <person name="Clum A."/>
            <person name="Nolan M."/>
            <person name="Lipzen A."/>
            <person name="Salamov A."/>
            <person name="Henrissat B."/>
            <person name="Wiebenga A."/>
            <person name="De vries R.P."/>
            <person name="Grigoriev I.V."/>
            <person name="Mortensen U.H."/>
            <person name="Andersen M.R."/>
            <person name="Baker S.E."/>
        </authorList>
    </citation>
    <scope>NUCLEOTIDE SEQUENCE</scope>
    <source>
        <strain evidence="1">IBT 28561</strain>
    </source>
</reference>
<dbReference type="AlphaFoldDB" id="A0A2I1DCC3"/>
<dbReference type="Proteomes" id="UP000234254">
    <property type="component" value="Unassembled WGS sequence"/>
</dbReference>
<dbReference type="VEuPathDB" id="FungiDB:P168DRAFT_97566"/>
<organism evidence="1 2">
    <name type="scientific">Aspergillus campestris (strain IBT 28561)</name>
    <dbReference type="NCBI Taxonomy" id="1392248"/>
    <lineage>
        <taxon>Eukaryota</taxon>
        <taxon>Fungi</taxon>
        <taxon>Dikarya</taxon>
        <taxon>Ascomycota</taxon>
        <taxon>Pezizomycotina</taxon>
        <taxon>Eurotiomycetes</taxon>
        <taxon>Eurotiomycetidae</taxon>
        <taxon>Eurotiales</taxon>
        <taxon>Aspergillaceae</taxon>
        <taxon>Aspergillus</taxon>
        <taxon>Aspergillus subgen. Circumdati</taxon>
    </lineage>
</organism>
<comment type="caution">
    <text evidence="1">The sequence shown here is derived from an EMBL/GenBank/DDBJ whole genome shotgun (WGS) entry which is preliminary data.</text>
</comment>
<evidence type="ECO:0000313" key="1">
    <source>
        <dbReference type="EMBL" id="PKY07514.1"/>
    </source>
</evidence>
<dbReference type="EMBL" id="MSFM01000002">
    <property type="protein sequence ID" value="PKY07514.1"/>
    <property type="molecule type" value="Genomic_DNA"/>
</dbReference>
<evidence type="ECO:0000313" key="2">
    <source>
        <dbReference type="Proteomes" id="UP000234254"/>
    </source>
</evidence>
<gene>
    <name evidence="1" type="ORF">P168DRAFT_97566</name>
</gene>
<sequence>MANSLETQEKRAIYRSTLRSIKERITKLEDPQISAQEASDAGIQQASLSLEDKSDYPYFFSPFKGTLTPAKRPDYPTCKNTLEDHMNVKALYL</sequence>
<accession>A0A2I1DCC3</accession>
<protein>
    <submittedName>
        <fullName evidence="1">Uncharacterized protein</fullName>
    </submittedName>
</protein>
<dbReference type="RefSeq" id="XP_024696108.1">
    <property type="nucleotide sequence ID" value="XM_024842248.1"/>
</dbReference>